<comment type="caution">
    <text evidence="2">The sequence shown here is derived from an EMBL/GenBank/DDBJ whole genome shotgun (WGS) entry which is preliminary data.</text>
</comment>
<dbReference type="AlphaFoldDB" id="A0A9P7UEP1"/>
<feature type="region of interest" description="Disordered" evidence="1">
    <location>
        <begin position="1"/>
        <end position="28"/>
    </location>
</feature>
<reference evidence="2" key="1">
    <citation type="submission" date="2021-05" db="EMBL/GenBank/DDBJ databases">
        <title>Comparative genomics of three Colletotrichum scovillei strains and genetic complementation revealed genes involved fungal growth and virulence on chili pepper.</title>
        <authorList>
            <person name="Hsieh D.-K."/>
            <person name="Chuang S.-C."/>
            <person name="Chen C.-Y."/>
            <person name="Chao Y.-T."/>
            <person name="Lu M.-Y.J."/>
            <person name="Lee M.-H."/>
            <person name="Shih M.-C."/>
        </authorList>
    </citation>
    <scope>NUCLEOTIDE SEQUENCE</scope>
    <source>
        <strain evidence="2">Coll-153</strain>
    </source>
</reference>
<name>A0A9P7UEP1_9PEZI</name>
<sequence length="149" mass="16054">MVISSLMPVRNSKTAASDKTLRGGRGLPPYPNKSVSAAFVPEMPRAVCSQSPFARIACISRASSTRPACHKSNTRTQVRGVTFAPPAITPVAPETRAAVETRLSLPVSPQVNFVPATFGWWDTRLNRPESISRPADTAGKLYRMMGIGD</sequence>
<keyword evidence="3" id="KW-1185">Reference proteome</keyword>
<proteinExistence type="predicted"/>
<organism evidence="2 3">
    <name type="scientific">Colletotrichum scovillei</name>
    <dbReference type="NCBI Taxonomy" id="1209932"/>
    <lineage>
        <taxon>Eukaryota</taxon>
        <taxon>Fungi</taxon>
        <taxon>Dikarya</taxon>
        <taxon>Ascomycota</taxon>
        <taxon>Pezizomycotina</taxon>
        <taxon>Sordariomycetes</taxon>
        <taxon>Hypocreomycetidae</taxon>
        <taxon>Glomerellales</taxon>
        <taxon>Glomerellaceae</taxon>
        <taxon>Colletotrichum</taxon>
        <taxon>Colletotrichum acutatum species complex</taxon>
    </lineage>
</organism>
<gene>
    <name evidence="2" type="ORF">JMJ77_012590</name>
</gene>
<dbReference type="Proteomes" id="UP000699042">
    <property type="component" value="Unassembled WGS sequence"/>
</dbReference>
<evidence type="ECO:0000256" key="1">
    <source>
        <dbReference type="SAM" id="MobiDB-lite"/>
    </source>
</evidence>
<evidence type="ECO:0000313" key="2">
    <source>
        <dbReference type="EMBL" id="KAG7049832.1"/>
    </source>
</evidence>
<accession>A0A9P7UEP1</accession>
<evidence type="ECO:0000313" key="3">
    <source>
        <dbReference type="Proteomes" id="UP000699042"/>
    </source>
</evidence>
<dbReference type="EMBL" id="JAESDN010000005">
    <property type="protein sequence ID" value="KAG7049832.1"/>
    <property type="molecule type" value="Genomic_DNA"/>
</dbReference>
<protein>
    <submittedName>
        <fullName evidence="2">Dihydrodipicolinate synthetase family protein</fullName>
    </submittedName>
</protein>